<dbReference type="Pfam" id="PF17678">
    <property type="entry name" value="Glyco_hydro_92N"/>
    <property type="match status" value="1"/>
</dbReference>
<dbReference type="GO" id="GO:0006516">
    <property type="term" value="P:glycoprotein catabolic process"/>
    <property type="evidence" value="ECO:0007669"/>
    <property type="project" value="TreeGrafter"/>
</dbReference>
<evidence type="ECO:0000313" key="3">
    <source>
        <dbReference type="EMBL" id="GAM64298.1"/>
    </source>
</evidence>
<evidence type="ECO:0000313" key="4">
    <source>
        <dbReference type="Proteomes" id="UP000031670"/>
    </source>
</evidence>
<dbReference type="SUPFAM" id="SSF48208">
    <property type="entry name" value="Six-hairpin glycosidases"/>
    <property type="match status" value="1"/>
</dbReference>
<evidence type="ECO:0000259" key="2">
    <source>
        <dbReference type="Pfam" id="PF17678"/>
    </source>
</evidence>
<comment type="caution">
    <text evidence="3">The sequence shown here is derived from an EMBL/GenBank/DDBJ whole genome shotgun (WGS) entry which is preliminary data.</text>
</comment>
<dbReference type="InterPro" id="IPR050883">
    <property type="entry name" value="PNGase"/>
</dbReference>
<gene>
    <name evidence="3" type="ORF">JCM19232_968</name>
</gene>
<dbReference type="Proteomes" id="UP000031670">
    <property type="component" value="Unassembled WGS sequence"/>
</dbReference>
<dbReference type="Gene3D" id="2.70.98.10">
    <property type="match status" value="1"/>
</dbReference>
<dbReference type="AlphaFoldDB" id="A0A0B8PMD3"/>
<reference evidence="3 4" key="1">
    <citation type="submission" date="2015-01" db="EMBL/GenBank/DDBJ databases">
        <title>Vibrio sp. C5 JCM 19232 whole genome shotgun sequence.</title>
        <authorList>
            <person name="Sawabe T."/>
            <person name="Meirelles P."/>
            <person name="Feng G."/>
            <person name="Sayaka M."/>
            <person name="Hattori M."/>
            <person name="Ohkuma M."/>
        </authorList>
    </citation>
    <scope>NUCLEOTIDE SEQUENCE [LARGE SCALE GENOMIC DNA]</scope>
    <source>
        <strain evidence="3 4">JCM19232</strain>
    </source>
</reference>
<dbReference type="InterPro" id="IPR041371">
    <property type="entry name" value="GH92_N"/>
</dbReference>
<dbReference type="PANTHER" id="PTHR12143:SF39">
    <property type="entry name" value="SECRETED PROTEIN"/>
    <property type="match status" value="1"/>
</dbReference>
<dbReference type="PANTHER" id="PTHR12143">
    <property type="entry name" value="PEPTIDE N-GLYCANASE PNGASE -RELATED"/>
    <property type="match status" value="1"/>
</dbReference>
<accession>A0A0B8PMD3</accession>
<name>A0A0B8PMD3_9VIBR</name>
<dbReference type="Gene3D" id="1.20.1050.60">
    <property type="entry name" value="alpha-1,2-mannosidase"/>
    <property type="match status" value="1"/>
</dbReference>
<reference evidence="3 4" key="2">
    <citation type="submission" date="2015-01" db="EMBL/GenBank/DDBJ databases">
        <authorList>
            <consortium name="NBRP consortium"/>
            <person name="Sawabe T."/>
            <person name="Meirelles P."/>
            <person name="Feng G."/>
            <person name="Sayaka M."/>
            <person name="Hattori M."/>
            <person name="Ohkuma M."/>
        </authorList>
    </citation>
    <scope>NUCLEOTIDE SEQUENCE [LARGE SCALE GENOMIC DNA]</scope>
    <source>
        <strain evidence="3 4">JCM19232</strain>
    </source>
</reference>
<evidence type="ECO:0000259" key="1">
    <source>
        <dbReference type="Pfam" id="PF07971"/>
    </source>
</evidence>
<dbReference type="Gene3D" id="1.20.1610.10">
    <property type="entry name" value="alpha-1,2-mannosidases domains"/>
    <property type="match status" value="1"/>
</dbReference>
<feature type="domain" description="Glycosyl hydrolase family 92 N-terminal" evidence="2">
    <location>
        <begin position="2"/>
        <end position="133"/>
    </location>
</feature>
<dbReference type="Pfam" id="PF07971">
    <property type="entry name" value="Glyco_hydro_92"/>
    <property type="match status" value="1"/>
</dbReference>
<dbReference type="GO" id="GO:0005829">
    <property type="term" value="C:cytosol"/>
    <property type="evidence" value="ECO:0007669"/>
    <property type="project" value="TreeGrafter"/>
</dbReference>
<protein>
    <submittedName>
        <fullName evidence="3">Alpha-1,2-mannosidase</fullName>
    </submittedName>
</protein>
<dbReference type="EMBL" id="BBSA01000012">
    <property type="protein sequence ID" value="GAM64298.1"/>
    <property type="molecule type" value="Genomic_DNA"/>
</dbReference>
<feature type="domain" description="Glycosyl hydrolase family 92" evidence="1">
    <location>
        <begin position="140"/>
        <end position="502"/>
    </location>
</feature>
<proteinExistence type="predicted"/>
<dbReference type="GO" id="GO:0005975">
    <property type="term" value="P:carbohydrate metabolic process"/>
    <property type="evidence" value="ECO:0007669"/>
    <property type="project" value="InterPro"/>
</dbReference>
<organism evidence="3 4">
    <name type="scientific">Vibrio ishigakensis</name>
    <dbReference type="NCBI Taxonomy" id="1481914"/>
    <lineage>
        <taxon>Bacteria</taxon>
        <taxon>Pseudomonadati</taxon>
        <taxon>Pseudomonadota</taxon>
        <taxon>Gammaproteobacteria</taxon>
        <taxon>Vibrionales</taxon>
        <taxon>Vibrionaceae</taxon>
        <taxon>Vibrio</taxon>
    </lineage>
</organism>
<sequence length="508" mass="57354">MASPGFYHVKIKEGDIDVQLTATERVGYHKYTFPEGAHKKVSLVLNQFNKQSVHSEYTVVDDHTVKVKQTIRSFGTGPQDTYFYVVFDHPFKDKAEFYKLHPWNDDQGSLVLDFGATADAVNDNVINAKVGISYASEEGAEANFEADGQRSFDDALTYVKGEWNKKLNEIKVEGGSKDELVTFYTALYHTNVAPHIFQDADGEYRTMRRGDFAEVKHGDLHSPVFSVYSLWDTFRALHPLKTIIEPKHAVDLAKDLIRKYQEGGILPKWELHGDYTGVMVAYPAVAVIADAITKFPNSFSDAEKQAALEAAIRSSVYKPYSSLDANDSGWNSGTYNKVHNPHIKFVDGSQLADGSPTQVVCDPMQSAQESECGYVPAVGKAQGQTESVSFGLEMANFDHAIVNLAKAVNNKDVEQTYQKRSQYWHKYWNASNPDNPDENWKEKYNMSGFMRPVWSDGSWSTSSDGVFHPYKTVHQTGDYTEGTAWQWTWFVPQDVEGLRQIWEEMQSF</sequence>
<dbReference type="GO" id="GO:0030246">
    <property type="term" value="F:carbohydrate binding"/>
    <property type="evidence" value="ECO:0007669"/>
    <property type="project" value="InterPro"/>
</dbReference>
<dbReference type="GO" id="GO:0000224">
    <property type="term" value="F:peptide-N4-(N-acetyl-beta-glucosaminyl)asparagine amidase activity"/>
    <property type="evidence" value="ECO:0007669"/>
    <property type="project" value="TreeGrafter"/>
</dbReference>
<dbReference type="InterPro" id="IPR008928">
    <property type="entry name" value="6-hairpin_glycosidase_sf"/>
</dbReference>
<dbReference type="InterPro" id="IPR012939">
    <property type="entry name" value="Glyco_hydro_92"/>
</dbReference>
<dbReference type="InterPro" id="IPR014718">
    <property type="entry name" value="GH-type_carb-bd"/>
</dbReference>